<dbReference type="AlphaFoldDB" id="A0A8C3T9M3"/>
<feature type="transmembrane region" description="Helical" evidence="2">
    <location>
        <begin position="28"/>
        <end position="48"/>
    </location>
</feature>
<name>A0A8C3T9M3_CHESE</name>
<organism evidence="3 4">
    <name type="scientific">Chelydra serpentina</name>
    <name type="common">Snapping turtle</name>
    <name type="synonym">Testudo serpentina</name>
    <dbReference type="NCBI Taxonomy" id="8475"/>
    <lineage>
        <taxon>Eukaryota</taxon>
        <taxon>Metazoa</taxon>
        <taxon>Chordata</taxon>
        <taxon>Craniata</taxon>
        <taxon>Vertebrata</taxon>
        <taxon>Euteleostomi</taxon>
        <taxon>Archelosauria</taxon>
        <taxon>Testudinata</taxon>
        <taxon>Testudines</taxon>
        <taxon>Cryptodira</taxon>
        <taxon>Durocryptodira</taxon>
        <taxon>Americhelydia</taxon>
        <taxon>Chelydroidea</taxon>
        <taxon>Chelydridae</taxon>
        <taxon>Chelydra</taxon>
    </lineage>
</organism>
<feature type="region of interest" description="Disordered" evidence="1">
    <location>
        <begin position="235"/>
        <end position="292"/>
    </location>
</feature>
<evidence type="ECO:0000313" key="3">
    <source>
        <dbReference type="Ensembl" id="ENSCSRP00000025244.1"/>
    </source>
</evidence>
<proteinExistence type="predicted"/>
<accession>A0A8C3T9M3</accession>
<sequence length="477" mass="50359">MLIENIFLLMLATDLLQGARWDSLFLTGAVMAGFVIGSAALVIYYSLLHPKSTEIWQSFLKKSCSITAAKYNGTEGSTFRSVNEAGESFGISGQGDIASSNAEVSKVVHTRPASRAHSETSLGELEGHTSVKDTWVNHHHWLLVKLALKTGDVSKINAAFGDGGIGELYPSGWVASKQCSAMLGPKTKLSFSSMGKCPGTPKARVVGQRLHAEENGTGESLSRKETTYVTLASSEHNMYSVRTPPTLQEEHRPTAKAPDCTGSTTRRDAQADKAGGVSAPLAPSSSANGNSDLDAVVEHSEGTAQSPTLYFSANAEGTASLNGGGGAASRVADGLVELVEDSRLRPVPDNLLGKGEGFPIAMANISPILGVGTPGFLQSGPSLCCTSQCSARSSSEETSALAEQGGGRKARCSHWGTASIGTWVAAVKRRLRPAEEPCYTSTPKADPPSQDCRLWEAVERTKLTGLMEQLSWNETVN</sequence>
<dbReference type="Proteomes" id="UP000694403">
    <property type="component" value="Unplaced"/>
</dbReference>
<keyword evidence="2" id="KW-1133">Transmembrane helix</keyword>
<dbReference type="InterPro" id="IPR050895">
    <property type="entry name" value="XK-related_scramblase"/>
</dbReference>
<keyword evidence="4" id="KW-1185">Reference proteome</keyword>
<dbReference type="Ensembl" id="ENSCSRT00000026314.1">
    <property type="protein sequence ID" value="ENSCSRP00000025244.1"/>
    <property type="gene ID" value="ENSCSRG00000018897.1"/>
</dbReference>
<reference evidence="3" key="1">
    <citation type="submission" date="2025-08" db="UniProtKB">
        <authorList>
            <consortium name="Ensembl"/>
        </authorList>
    </citation>
    <scope>IDENTIFICATION</scope>
</reference>
<evidence type="ECO:0000313" key="4">
    <source>
        <dbReference type="Proteomes" id="UP000694403"/>
    </source>
</evidence>
<evidence type="ECO:0000256" key="1">
    <source>
        <dbReference type="SAM" id="MobiDB-lite"/>
    </source>
</evidence>
<evidence type="ECO:0000256" key="2">
    <source>
        <dbReference type="SAM" id="Phobius"/>
    </source>
</evidence>
<keyword evidence="2" id="KW-0812">Transmembrane</keyword>
<dbReference type="PANTHER" id="PTHR16024:SF15">
    <property type="entry name" value="XK-RELATED PROTEIN 5"/>
    <property type="match status" value="1"/>
</dbReference>
<dbReference type="GO" id="GO:0016020">
    <property type="term" value="C:membrane"/>
    <property type="evidence" value="ECO:0007669"/>
    <property type="project" value="TreeGrafter"/>
</dbReference>
<protein>
    <recommendedName>
        <fullName evidence="5">XK-related protein</fullName>
    </recommendedName>
</protein>
<reference evidence="3" key="2">
    <citation type="submission" date="2025-09" db="UniProtKB">
        <authorList>
            <consortium name="Ensembl"/>
        </authorList>
    </citation>
    <scope>IDENTIFICATION</scope>
</reference>
<evidence type="ECO:0008006" key="5">
    <source>
        <dbReference type="Google" id="ProtNLM"/>
    </source>
</evidence>
<dbReference type="PANTHER" id="PTHR16024">
    <property type="entry name" value="XK-RELATED PROTEIN"/>
    <property type="match status" value="1"/>
</dbReference>
<keyword evidence="2" id="KW-0472">Membrane</keyword>